<name>A0A1I7WLM4_HETBA</name>
<accession>A0A1I7WLM4</accession>
<keyword evidence="1" id="KW-1185">Reference proteome</keyword>
<proteinExistence type="predicted"/>
<evidence type="ECO:0000313" key="1">
    <source>
        <dbReference type="Proteomes" id="UP000095283"/>
    </source>
</evidence>
<dbReference type="Proteomes" id="UP000095283">
    <property type="component" value="Unplaced"/>
</dbReference>
<protein>
    <submittedName>
        <fullName evidence="2">Uncharacterized protein</fullName>
    </submittedName>
</protein>
<dbReference type="AlphaFoldDB" id="A0A1I7WLM4"/>
<reference evidence="2" key="1">
    <citation type="submission" date="2016-11" db="UniProtKB">
        <authorList>
            <consortium name="WormBaseParasite"/>
        </authorList>
    </citation>
    <scope>IDENTIFICATION</scope>
</reference>
<sequence length="54" mass="6325">MNTVEYGELHDWLVVIIGDVKCAMNRNLFKNVFWDTTTKYLFMNSKGHTENAND</sequence>
<organism evidence="1 2">
    <name type="scientific">Heterorhabditis bacteriophora</name>
    <name type="common">Entomopathogenic nematode worm</name>
    <dbReference type="NCBI Taxonomy" id="37862"/>
    <lineage>
        <taxon>Eukaryota</taxon>
        <taxon>Metazoa</taxon>
        <taxon>Ecdysozoa</taxon>
        <taxon>Nematoda</taxon>
        <taxon>Chromadorea</taxon>
        <taxon>Rhabditida</taxon>
        <taxon>Rhabditina</taxon>
        <taxon>Rhabditomorpha</taxon>
        <taxon>Strongyloidea</taxon>
        <taxon>Heterorhabditidae</taxon>
        <taxon>Heterorhabditis</taxon>
    </lineage>
</organism>
<dbReference type="WBParaSite" id="Hba_05962">
    <property type="protein sequence ID" value="Hba_05962"/>
    <property type="gene ID" value="Hba_05962"/>
</dbReference>
<evidence type="ECO:0000313" key="2">
    <source>
        <dbReference type="WBParaSite" id="Hba_05962"/>
    </source>
</evidence>